<dbReference type="InterPro" id="IPR006578">
    <property type="entry name" value="MADF-dom"/>
</dbReference>
<proteinExistence type="predicted"/>
<dbReference type="AlphaFoldDB" id="A0A9P0GQ77"/>
<gene>
    <name evidence="2" type="ORF">PHAECO_LOCUS2685</name>
</gene>
<dbReference type="EMBL" id="OU896717">
    <property type="protein sequence ID" value="CAH1118439.1"/>
    <property type="molecule type" value="Genomic_DNA"/>
</dbReference>
<reference evidence="2" key="2">
    <citation type="submission" date="2022-10" db="EMBL/GenBank/DDBJ databases">
        <authorList>
            <consortium name="ENA_rothamsted_submissions"/>
            <consortium name="culmorum"/>
            <person name="King R."/>
        </authorList>
    </citation>
    <scope>NUCLEOTIDE SEQUENCE</scope>
</reference>
<dbReference type="SMART" id="SM00595">
    <property type="entry name" value="MADF"/>
    <property type="match status" value="1"/>
</dbReference>
<protein>
    <recommendedName>
        <fullName evidence="1">MADF domain-containing protein</fullName>
    </recommendedName>
</protein>
<accession>A0A9P0GQ77</accession>
<evidence type="ECO:0000313" key="3">
    <source>
        <dbReference type="Proteomes" id="UP001153737"/>
    </source>
</evidence>
<evidence type="ECO:0000313" key="2">
    <source>
        <dbReference type="EMBL" id="CAH1118439.1"/>
    </source>
</evidence>
<evidence type="ECO:0000259" key="1">
    <source>
        <dbReference type="PROSITE" id="PS51029"/>
    </source>
</evidence>
<name>A0A9P0GQ77_PHACE</name>
<sequence>MQWTNELILEFIRLYKQEPIIWNPKYGLHRPGRLEISDAWRRIEANFSVECPIEELKRKKDSLMATYRSLRNKIKQKEIGSGSEDAYKPNWFAYEAMFQFLGDVYQPKISQQQDLEDMHMDEDAEDMENSLGDDLLLDADDVSDLILNQQGNSFKLPQERQNRKRKEPNINTCMCENLTRDECSLYSQLLAKKLRVFDDHTRMILMHEIDNFMFRAKLEQRQKGSIDSDLIGGLNSNVLEEYNAQSVDGFVTETIVVENATSLASDTGEEMATVVVKSEVH</sequence>
<feature type="domain" description="MADF" evidence="1">
    <location>
        <begin position="10"/>
        <end position="106"/>
    </location>
</feature>
<organism evidence="2 3">
    <name type="scientific">Phaedon cochleariae</name>
    <name type="common">Mustard beetle</name>
    <dbReference type="NCBI Taxonomy" id="80249"/>
    <lineage>
        <taxon>Eukaryota</taxon>
        <taxon>Metazoa</taxon>
        <taxon>Ecdysozoa</taxon>
        <taxon>Arthropoda</taxon>
        <taxon>Hexapoda</taxon>
        <taxon>Insecta</taxon>
        <taxon>Pterygota</taxon>
        <taxon>Neoptera</taxon>
        <taxon>Endopterygota</taxon>
        <taxon>Coleoptera</taxon>
        <taxon>Polyphaga</taxon>
        <taxon>Cucujiformia</taxon>
        <taxon>Chrysomeloidea</taxon>
        <taxon>Chrysomelidae</taxon>
        <taxon>Chrysomelinae</taxon>
        <taxon>Chrysomelini</taxon>
        <taxon>Phaedon</taxon>
    </lineage>
</organism>
<reference evidence="2" key="1">
    <citation type="submission" date="2022-01" db="EMBL/GenBank/DDBJ databases">
        <authorList>
            <person name="King R."/>
        </authorList>
    </citation>
    <scope>NUCLEOTIDE SEQUENCE</scope>
</reference>
<dbReference type="PANTHER" id="PTHR21505:SF12">
    <property type="entry name" value="MADF DOMAIN-CONTAINING PROTEIN-RELATED"/>
    <property type="match status" value="1"/>
</dbReference>
<dbReference type="Proteomes" id="UP001153737">
    <property type="component" value="Chromosome 11"/>
</dbReference>
<dbReference type="Pfam" id="PF10545">
    <property type="entry name" value="MADF_DNA_bdg"/>
    <property type="match status" value="1"/>
</dbReference>
<dbReference type="PANTHER" id="PTHR21505">
    <property type="entry name" value="MADF DOMAIN-CONTAINING PROTEIN-RELATED"/>
    <property type="match status" value="1"/>
</dbReference>
<keyword evidence="3" id="KW-1185">Reference proteome</keyword>
<dbReference type="PROSITE" id="PS51029">
    <property type="entry name" value="MADF"/>
    <property type="match status" value="1"/>
</dbReference>
<dbReference type="OrthoDB" id="6784437at2759"/>